<feature type="region of interest" description="Disordered" evidence="1">
    <location>
        <begin position="451"/>
        <end position="483"/>
    </location>
</feature>
<name>A0A6J1PEU0_9HYME</name>
<organism evidence="2 3">
    <name type="scientific">Temnothorax curvispinosus</name>
    <dbReference type="NCBI Taxonomy" id="300111"/>
    <lineage>
        <taxon>Eukaryota</taxon>
        <taxon>Metazoa</taxon>
        <taxon>Ecdysozoa</taxon>
        <taxon>Arthropoda</taxon>
        <taxon>Hexapoda</taxon>
        <taxon>Insecta</taxon>
        <taxon>Pterygota</taxon>
        <taxon>Neoptera</taxon>
        <taxon>Endopterygota</taxon>
        <taxon>Hymenoptera</taxon>
        <taxon>Apocrita</taxon>
        <taxon>Aculeata</taxon>
        <taxon>Formicoidea</taxon>
        <taxon>Formicidae</taxon>
        <taxon>Myrmicinae</taxon>
        <taxon>Temnothorax</taxon>
    </lineage>
</organism>
<evidence type="ECO:0000256" key="1">
    <source>
        <dbReference type="SAM" id="MobiDB-lite"/>
    </source>
</evidence>
<dbReference type="Proteomes" id="UP000504618">
    <property type="component" value="Unplaced"/>
</dbReference>
<reference evidence="3" key="1">
    <citation type="submission" date="2025-08" db="UniProtKB">
        <authorList>
            <consortium name="RefSeq"/>
        </authorList>
    </citation>
    <scope>IDENTIFICATION</scope>
    <source>
        <tissue evidence="3">Whole body</tissue>
    </source>
</reference>
<gene>
    <name evidence="3" type="primary">LOC112452189</name>
</gene>
<dbReference type="RefSeq" id="XP_024868054.1">
    <property type="nucleotide sequence ID" value="XM_025012286.1"/>
</dbReference>
<keyword evidence="2" id="KW-1185">Reference proteome</keyword>
<dbReference type="OrthoDB" id="7600614at2759"/>
<feature type="compositionally biased region" description="Basic and acidic residues" evidence="1">
    <location>
        <begin position="460"/>
        <end position="476"/>
    </location>
</feature>
<accession>A0A6J1PEU0</accession>
<feature type="region of interest" description="Disordered" evidence="1">
    <location>
        <begin position="253"/>
        <end position="279"/>
    </location>
</feature>
<evidence type="ECO:0000313" key="3">
    <source>
        <dbReference type="RefSeq" id="XP_024868054.1"/>
    </source>
</evidence>
<evidence type="ECO:0000313" key="2">
    <source>
        <dbReference type="Proteomes" id="UP000504618"/>
    </source>
</evidence>
<dbReference type="AlphaFoldDB" id="A0A6J1PEU0"/>
<proteinExistence type="predicted"/>
<dbReference type="GeneID" id="112452189"/>
<sequence>MIGTANSEPTSNGLRLTIKTRDTRGDYHVDVKRPLKGAERKQVGEKLQKQSAANYQNELLRDNMQFGDDVPHFVQENYIYRQAKMEKHKKNAGMKPNEKNDVIKSLQKMSTDPRYINTIHEIGYARKELEGHMSVRKSVICDIEASMTSYLEEKGNTSKQFEEGENDFVKELTRIAKEFPLWTAAAIPVAGKHASTAHQEGYFAILRERVFEHIRLPCLGNRFVLEHLHSLKSGSNLLAAKLKHFNHQREVLSTPTLKDETVEENENNHPKSPPKRNHLIDDTDLFSYEKWRGLKNKQLFIVKSESSESIMKDNLDAKKDESSIHNTATILSEILNYETQINNLADDSTKNNEDQNLKFINDNLMVSEKADYEVVGDEVLNNEGNDFDIPLNYLEKNPKINSHIPYTPKRDSSNFFCTSQVYTSTPLLDHSYAKLISSSAAILLEDIGSLDEERDSPTNGEEKRRLKPENQEKRNNDQNLIAPHPKNDILCNEEIVEKNVGKVKNSGKHEIEGKMISKGFYFRPYPEIKLLNERKTSRKKGFLLLNGNLCSLIQIKNAQYPWNFNNEKFKNMPIQRNGIKVYVKNTCGLDTIVHIVQFSALDNPTYHSYIENSANATLQLIFNFMKTGLTRQILLDRLKILNQFYTIEKDPDSTNLSPYFLDAETFITRSWSNFLDSEPSGYETYQCTNKDCIGKKI</sequence>
<protein>
    <submittedName>
        <fullName evidence="3">Uncharacterized protein LOC112452189</fullName>
    </submittedName>
</protein>